<dbReference type="AlphaFoldDB" id="A0A9C7G8Z2"/>
<dbReference type="Pfam" id="PF08671">
    <property type="entry name" value="SinI"/>
    <property type="match status" value="1"/>
</dbReference>
<feature type="domain" description="Sin" evidence="1">
    <location>
        <begin position="9"/>
        <end position="47"/>
    </location>
</feature>
<dbReference type="InterPro" id="IPR036281">
    <property type="entry name" value="SinR/SinI_dimer_dom_sf"/>
</dbReference>
<evidence type="ECO:0000313" key="2">
    <source>
        <dbReference type="EMBL" id="CAG9607793.1"/>
    </source>
</evidence>
<reference evidence="2" key="1">
    <citation type="submission" date="2021-10" db="EMBL/GenBank/DDBJ databases">
        <authorList>
            <person name="Criscuolo A."/>
        </authorList>
    </citation>
    <scope>NUCLEOTIDE SEQUENCE</scope>
    <source>
        <strain evidence="2">CIP111885</strain>
    </source>
</reference>
<dbReference type="SUPFAM" id="SSF47406">
    <property type="entry name" value="SinR repressor dimerisation domain-like"/>
    <property type="match status" value="1"/>
</dbReference>
<organism evidence="2 3">
    <name type="scientific">Pseudoneobacillus rhizosphaerae</name>
    <dbReference type="NCBI Taxonomy" id="2880968"/>
    <lineage>
        <taxon>Bacteria</taxon>
        <taxon>Bacillati</taxon>
        <taxon>Bacillota</taxon>
        <taxon>Bacilli</taxon>
        <taxon>Bacillales</taxon>
        <taxon>Bacillaceae</taxon>
        <taxon>Pseudoneobacillus</taxon>
    </lineage>
</organism>
<evidence type="ECO:0000259" key="1">
    <source>
        <dbReference type="PROSITE" id="PS51500"/>
    </source>
</evidence>
<name>A0A9C7G8Z2_9BACI</name>
<sequence>MYFGGDMVERMKGNVAELDKEWIQLIMEARVLGMDINMVKEFLEEKKMKEISVNN</sequence>
<dbReference type="EMBL" id="CAKJTG010000007">
    <property type="protein sequence ID" value="CAG9607793.1"/>
    <property type="molecule type" value="Genomic_DNA"/>
</dbReference>
<protein>
    <recommendedName>
        <fullName evidence="1">Sin domain-containing protein</fullName>
    </recommendedName>
</protein>
<dbReference type="InterPro" id="IPR010981">
    <property type="entry name" value="SinR/SinI_dimer_dom"/>
</dbReference>
<dbReference type="GO" id="GO:0006355">
    <property type="term" value="P:regulation of DNA-templated transcription"/>
    <property type="evidence" value="ECO:0007669"/>
    <property type="project" value="InterPro"/>
</dbReference>
<evidence type="ECO:0000313" key="3">
    <source>
        <dbReference type="Proteomes" id="UP000789845"/>
    </source>
</evidence>
<gene>
    <name evidence="2" type="ORF">NEOCIP111885_01485</name>
</gene>
<accession>A0A9C7G8Z2</accession>
<dbReference type="GO" id="GO:0046983">
    <property type="term" value="F:protein dimerization activity"/>
    <property type="evidence" value="ECO:0007669"/>
    <property type="project" value="InterPro"/>
</dbReference>
<keyword evidence="3" id="KW-1185">Reference proteome</keyword>
<comment type="caution">
    <text evidence="2">The sequence shown here is derived from an EMBL/GenBank/DDBJ whole genome shotgun (WGS) entry which is preliminary data.</text>
</comment>
<proteinExistence type="predicted"/>
<dbReference type="PROSITE" id="PS51500">
    <property type="entry name" value="SIN"/>
    <property type="match status" value="1"/>
</dbReference>
<dbReference type="Proteomes" id="UP000789845">
    <property type="component" value="Unassembled WGS sequence"/>
</dbReference>